<comment type="function">
    <text evidence="11">Catalyzes the formation of NAD(+) from nicotinamide mononucleotide (NMN) and ATP. Can also use the deamidated form; nicotinic acid mononucleotide (NaMN) as substrate with the same efficiency. Can use triazofurin monophosphate (TrMP) as substrate. Can also use GTP and ITP as nucleotide donors. Also catalyzes the reverse reaction, i.e. the pyrophosphorolytic cleavage of NAD(+). For the pyrophosphorolytic activity, can use NAD(+), NADH, NaAD, nicotinic acid adenine dinucleotide phosphate (NHD), nicotinamide guanine dinucleotide (NGD) as substrates. Fails to cleave phosphorylated dinucleotides NADP(+), NADPH and NaADP(+). Protects against axonal degeneration following injury. May be involved in the maintenance of axonal integrity. Also functions as a stress-response chaperone protein that prevents toxic aggregation of proteins; this function may be independent of its NAD(+) synthesis activity.</text>
</comment>
<dbReference type="NCBIfam" id="TIGR00482">
    <property type="entry name" value="nicotinate (nicotinamide) nucleotide adenylyltransferase"/>
    <property type="match status" value="1"/>
</dbReference>
<keyword evidence="4 12" id="KW-0662">Pyridine nucleotide biosynthesis</keyword>
<proteinExistence type="inferred from homology"/>
<sequence length="377" mass="39530">MLWSLRRACSLGRHLSSTLRQHSVLAGSHAGSSALWAIAGGTTGLGLAMTVNSVAFAEAAPQAPASGAPPPPGAWEQVQGFWSKAVSVAPSGWWRGGATAQVPLPTDKLQCHAPARGAAGPGKPPVGYRPVVLVACGSFNPPTIAHLRMMELARDAMTAQGYDVLGGYLSPVSDAYWKEGLAPAAHRVAMAQAAAASSDFVMVDAWEAAQPHYTRTLVELQRVQAELGRAFSTEERGGAGVLASSAGPAPSPRAVLVCGADVLETMADPSLWRQDLLDALLSQHGVVCVTRGGARALSLLETPGTLLHQHAGRVSIVQEPVPTDISSSLVRKELEQGRSVRYLVPDDALTHIYSHGLYGSLQQPAREGTQLHAQQHA</sequence>
<dbReference type="EMBL" id="GDKF01006662">
    <property type="protein sequence ID" value="JAT71960.1"/>
    <property type="molecule type" value="Transcribed_RNA"/>
</dbReference>
<dbReference type="InterPro" id="IPR005248">
    <property type="entry name" value="NadD/NMNAT"/>
</dbReference>
<keyword evidence="8 12" id="KW-0067">ATP-binding</keyword>
<dbReference type="EC" id="2.7.7.1" evidence="12"/>
<dbReference type="GO" id="GO:0005759">
    <property type="term" value="C:mitochondrial matrix"/>
    <property type="evidence" value="ECO:0007669"/>
    <property type="project" value="UniProtKB-ARBA"/>
</dbReference>
<comment type="similarity">
    <text evidence="12">Belongs to the eukaryotic NMN adenylyltransferase family.</text>
</comment>
<comment type="catalytic activity">
    <reaction evidence="12">
        <text>nicotinate beta-D-ribonucleotide + ATP + H(+) = deamido-NAD(+) + diphosphate</text>
        <dbReference type="Rhea" id="RHEA:22860"/>
        <dbReference type="ChEBI" id="CHEBI:15378"/>
        <dbReference type="ChEBI" id="CHEBI:30616"/>
        <dbReference type="ChEBI" id="CHEBI:33019"/>
        <dbReference type="ChEBI" id="CHEBI:57502"/>
        <dbReference type="ChEBI" id="CHEBI:58437"/>
        <dbReference type="EC" id="2.7.7.18"/>
    </reaction>
</comment>
<evidence type="ECO:0000256" key="2">
    <source>
        <dbReference type="ARBA" id="ARBA00004173"/>
    </source>
</evidence>
<evidence type="ECO:0000256" key="8">
    <source>
        <dbReference type="ARBA" id="ARBA00022840"/>
    </source>
</evidence>
<dbReference type="AlphaFoldDB" id="A0A1D1ZYD6"/>
<dbReference type="Pfam" id="PF01467">
    <property type="entry name" value="CTP_transf_like"/>
    <property type="match status" value="1"/>
</dbReference>
<keyword evidence="6 12" id="KW-0548">Nucleotidyltransferase</keyword>
<keyword evidence="5 12" id="KW-0808">Transferase</keyword>
<dbReference type="GO" id="GO:0005524">
    <property type="term" value="F:ATP binding"/>
    <property type="evidence" value="ECO:0007669"/>
    <property type="project" value="UniProtKB-KW"/>
</dbReference>
<organism evidence="14">
    <name type="scientific">Auxenochlorella protothecoides</name>
    <name type="common">Green microalga</name>
    <name type="synonym">Chlorella protothecoides</name>
    <dbReference type="NCBI Taxonomy" id="3075"/>
    <lineage>
        <taxon>Eukaryota</taxon>
        <taxon>Viridiplantae</taxon>
        <taxon>Chlorophyta</taxon>
        <taxon>core chlorophytes</taxon>
        <taxon>Trebouxiophyceae</taxon>
        <taxon>Chlorellales</taxon>
        <taxon>Chlorellaceae</taxon>
        <taxon>Auxenochlorella</taxon>
    </lineage>
</organism>
<evidence type="ECO:0000259" key="13">
    <source>
        <dbReference type="Pfam" id="PF01467"/>
    </source>
</evidence>
<dbReference type="GO" id="GO:0009435">
    <property type="term" value="P:NAD+ biosynthetic process"/>
    <property type="evidence" value="ECO:0007669"/>
    <property type="project" value="UniProtKB-UniPathway"/>
</dbReference>
<comment type="cofactor">
    <cofactor evidence="1">
        <name>Mg(2+)</name>
        <dbReference type="ChEBI" id="CHEBI:18420"/>
    </cofactor>
</comment>
<comment type="pathway">
    <text evidence="12">Cofactor biosynthesis; NAD(+) biosynthesis; NAD(+) from nicotinamide D-ribonucleotide: step 1/1.</text>
</comment>
<keyword evidence="10" id="KW-0496">Mitochondrion</keyword>
<dbReference type="InterPro" id="IPR051182">
    <property type="entry name" value="Euk_NMN_adenylyltrnsfrase"/>
</dbReference>
<feature type="domain" description="Cytidyltransferase-like" evidence="13">
    <location>
        <begin position="134"/>
        <end position="332"/>
    </location>
</feature>
<dbReference type="PANTHER" id="PTHR12039:SF0">
    <property type="entry name" value="NICOTINAMIDE-NUCLEOTIDE ADENYLYLTRANSFERASE"/>
    <property type="match status" value="1"/>
</dbReference>
<name>A0A1D1ZYD6_AUXPR</name>
<evidence type="ECO:0000256" key="6">
    <source>
        <dbReference type="ARBA" id="ARBA00022695"/>
    </source>
</evidence>
<evidence type="ECO:0000256" key="12">
    <source>
        <dbReference type="RuleBase" id="RU362021"/>
    </source>
</evidence>
<comment type="subcellular location">
    <subcellularLocation>
        <location evidence="2">Mitochondrion</location>
    </subcellularLocation>
</comment>
<dbReference type="EC" id="2.7.7.18" evidence="12"/>
<keyword evidence="9 12" id="KW-0520">NAD</keyword>
<dbReference type="SUPFAM" id="SSF52374">
    <property type="entry name" value="Nucleotidylyl transferase"/>
    <property type="match status" value="1"/>
</dbReference>
<evidence type="ECO:0000256" key="9">
    <source>
        <dbReference type="ARBA" id="ARBA00023027"/>
    </source>
</evidence>
<accession>A0A1D1ZYD6</accession>
<gene>
    <name evidence="14" type="ORF">g.13595</name>
</gene>
<evidence type="ECO:0000256" key="3">
    <source>
        <dbReference type="ARBA" id="ARBA00011881"/>
    </source>
</evidence>
<evidence type="ECO:0000256" key="11">
    <source>
        <dbReference type="ARBA" id="ARBA00093425"/>
    </source>
</evidence>
<evidence type="ECO:0000256" key="7">
    <source>
        <dbReference type="ARBA" id="ARBA00022741"/>
    </source>
</evidence>
<reference evidence="14" key="1">
    <citation type="submission" date="2015-08" db="EMBL/GenBank/DDBJ databases">
        <authorList>
            <person name="Babu N.S."/>
            <person name="Beckwith C.J."/>
            <person name="Beseler K.G."/>
            <person name="Brison A."/>
            <person name="Carone J.V."/>
            <person name="Caskin T.P."/>
            <person name="Diamond M."/>
            <person name="Durham M.E."/>
            <person name="Foxe J.M."/>
            <person name="Go M."/>
            <person name="Henderson B.A."/>
            <person name="Jones I.B."/>
            <person name="McGettigan J.A."/>
            <person name="Micheletti S.J."/>
            <person name="Nasrallah M.E."/>
            <person name="Ortiz D."/>
            <person name="Piller C.R."/>
            <person name="Privatt S.R."/>
            <person name="Schneider S.L."/>
            <person name="Sharp S."/>
            <person name="Smith T.C."/>
            <person name="Stanton J.D."/>
            <person name="Ullery H.E."/>
            <person name="Wilson R.J."/>
            <person name="Serrano M.G."/>
            <person name="Buck G."/>
            <person name="Lee V."/>
            <person name="Wang Y."/>
            <person name="Carvalho R."/>
            <person name="Voegtly L."/>
            <person name="Shi R."/>
            <person name="Duckworth R."/>
            <person name="Johnson A."/>
            <person name="Loviza R."/>
            <person name="Walstead R."/>
            <person name="Shah Z."/>
            <person name="Kiflezghi M."/>
            <person name="Wade K."/>
            <person name="Ball S.L."/>
            <person name="Bradley K.W."/>
            <person name="Asai D.J."/>
            <person name="Bowman C.A."/>
            <person name="Russell D.A."/>
            <person name="Pope W.H."/>
            <person name="Jacobs-Sera D."/>
            <person name="Hendrix R.W."/>
            <person name="Hatfull G.F."/>
        </authorList>
    </citation>
    <scope>NUCLEOTIDE SEQUENCE</scope>
</reference>
<evidence type="ECO:0000256" key="4">
    <source>
        <dbReference type="ARBA" id="ARBA00022642"/>
    </source>
</evidence>
<dbReference type="Gene3D" id="3.40.50.620">
    <property type="entry name" value="HUPs"/>
    <property type="match status" value="1"/>
</dbReference>
<protein>
    <recommendedName>
        <fullName evidence="12">Nicotinamide-nucleotide adenylyltransferase</fullName>
        <ecNumber evidence="12">2.7.7.1</ecNumber>
        <ecNumber evidence="12">2.7.7.18</ecNumber>
    </recommendedName>
</protein>
<dbReference type="UniPathway" id="UPA00253">
    <property type="reaction ID" value="UER00600"/>
</dbReference>
<dbReference type="PANTHER" id="PTHR12039">
    <property type="entry name" value="NICOTINAMIDE MONONUCLEOTIDE ADENYLYLTRANSFERASE"/>
    <property type="match status" value="1"/>
</dbReference>
<dbReference type="InterPro" id="IPR004821">
    <property type="entry name" value="Cyt_trans-like"/>
</dbReference>
<dbReference type="GO" id="GO:0004515">
    <property type="term" value="F:nicotinate-nucleotide adenylyltransferase activity"/>
    <property type="evidence" value="ECO:0007669"/>
    <property type="project" value="UniProtKB-EC"/>
</dbReference>
<evidence type="ECO:0000256" key="5">
    <source>
        <dbReference type="ARBA" id="ARBA00022679"/>
    </source>
</evidence>
<keyword evidence="7 12" id="KW-0547">Nucleotide-binding</keyword>
<dbReference type="GO" id="GO:0000309">
    <property type="term" value="F:nicotinamide-nucleotide adenylyltransferase activity"/>
    <property type="evidence" value="ECO:0007669"/>
    <property type="project" value="UniProtKB-EC"/>
</dbReference>
<evidence type="ECO:0000313" key="14">
    <source>
        <dbReference type="EMBL" id="JAT71960.1"/>
    </source>
</evidence>
<dbReference type="InterPro" id="IPR014729">
    <property type="entry name" value="Rossmann-like_a/b/a_fold"/>
</dbReference>
<comment type="subunit">
    <text evidence="3">Homotetramer.</text>
</comment>
<comment type="catalytic activity">
    <reaction evidence="12">
        <text>beta-nicotinamide D-ribonucleotide + ATP + H(+) = diphosphate + NAD(+)</text>
        <dbReference type="Rhea" id="RHEA:21360"/>
        <dbReference type="ChEBI" id="CHEBI:14649"/>
        <dbReference type="ChEBI" id="CHEBI:15378"/>
        <dbReference type="ChEBI" id="CHEBI:30616"/>
        <dbReference type="ChEBI" id="CHEBI:33019"/>
        <dbReference type="ChEBI" id="CHEBI:57540"/>
        <dbReference type="EC" id="2.7.7.1"/>
    </reaction>
</comment>
<evidence type="ECO:0000256" key="1">
    <source>
        <dbReference type="ARBA" id="ARBA00001946"/>
    </source>
</evidence>
<dbReference type="FunFam" id="3.40.50.620:FF:000221">
    <property type="entry name" value="Nicotinamide/nicotinic acid mononucleotide adenylyltransferase 3"/>
    <property type="match status" value="1"/>
</dbReference>
<evidence type="ECO:0000256" key="10">
    <source>
        <dbReference type="ARBA" id="ARBA00023128"/>
    </source>
</evidence>